<sequence length="361" mass="42018">MTKRENLLKLYRREGCEEVPVGMHFCPSLEEEFKRRYPGKTDYLEHFGAPYRIIYDPGFAWNFDEIWRIPERNVDWHDFYPDGFTYDKKFDGWGVAHEENPNSEHMTRMHHPMKNFEELEELQNYPWPDFENMDFSYLPEQVKAIQDQGLAVFVWAECTIWETAWYLRSMDELFVDMAMEDEKATYLLDKITDLACFRVRKFAAAGVDILGLGDDIGMQDSPMMSNEMYQEWLKPRLAKVIAAAKEVKPDILISYHSCGFCKPFINDLIEAGVDILNPVQPECMDFKEIFEEYGGRISFNGTIGTQQLMPHGTPEEVKAEVKRNLEIAGDKGGLFCCPTHMLEPEVPWENIEAYVSACKSI</sequence>
<dbReference type="Proteomes" id="UP000366872">
    <property type="component" value="Unassembled WGS sequence"/>
</dbReference>
<dbReference type="RefSeq" id="WP_136079160.1">
    <property type="nucleotide sequence ID" value="NZ_CAAHFG010000001.1"/>
</dbReference>
<proteinExistence type="predicted"/>
<reference evidence="2 3" key="1">
    <citation type="submission" date="2019-04" db="EMBL/GenBank/DDBJ databases">
        <authorList>
            <person name="Van Vliet M D."/>
        </authorList>
    </citation>
    <scope>NUCLEOTIDE SEQUENCE [LARGE SCALE GENOMIC DNA]</scope>
    <source>
        <strain evidence="2 3">F1</strain>
    </source>
</reference>
<dbReference type="Pfam" id="PF01208">
    <property type="entry name" value="URO-D"/>
    <property type="match status" value="1"/>
</dbReference>
<dbReference type="PANTHER" id="PTHR47099">
    <property type="entry name" value="METHYLCOBAMIDE:COM METHYLTRANSFERASE MTBA"/>
    <property type="match status" value="1"/>
</dbReference>
<feature type="domain" description="Uroporphyrinogen decarboxylase (URO-D)" evidence="1">
    <location>
        <begin position="109"/>
        <end position="360"/>
    </location>
</feature>
<dbReference type="SUPFAM" id="SSF51726">
    <property type="entry name" value="UROD/MetE-like"/>
    <property type="match status" value="1"/>
</dbReference>
<accession>A0A6C2U0W4</accession>
<evidence type="ECO:0000259" key="1">
    <source>
        <dbReference type="Pfam" id="PF01208"/>
    </source>
</evidence>
<dbReference type="InterPro" id="IPR052024">
    <property type="entry name" value="Methanogen_methyltrans"/>
</dbReference>
<dbReference type="EMBL" id="CAAHFG010000001">
    <property type="protein sequence ID" value="VGO13600.1"/>
    <property type="molecule type" value="Genomic_DNA"/>
</dbReference>
<dbReference type="InterPro" id="IPR038071">
    <property type="entry name" value="UROD/MetE-like_sf"/>
</dbReference>
<name>A0A6C2U0W4_PONDE</name>
<gene>
    <name evidence="2" type="ORF">PDESU_02157</name>
</gene>
<organism evidence="2 3">
    <name type="scientific">Pontiella desulfatans</name>
    <dbReference type="NCBI Taxonomy" id="2750659"/>
    <lineage>
        <taxon>Bacteria</taxon>
        <taxon>Pseudomonadati</taxon>
        <taxon>Kiritimatiellota</taxon>
        <taxon>Kiritimatiellia</taxon>
        <taxon>Kiritimatiellales</taxon>
        <taxon>Pontiellaceae</taxon>
        <taxon>Pontiella</taxon>
    </lineage>
</organism>
<evidence type="ECO:0000313" key="2">
    <source>
        <dbReference type="EMBL" id="VGO13600.1"/>
    </source>
</evidence>
<evidence type="ECO:0000313" key="3">
    <source>
        <dbReference type="Proteomes" id="UP000366872"/>
    </source>
</evidence>
<dbReference type="Gene3D" id="3.20.20.210">
    <property type="match status" value="1"/>
</dbReference>
<dbReference type="AlphaFoldDB" id="A0A6C2U0W4"/>
<protein>
    <recommendedName>
        <fullName evidence="1">Uroporphyrinogen decarboxylase (URO-D) domain-containing protein</fullName>
    </recommendedName>
</protein>
<dbReference type="GO" id="GO:0004853">
    <property type="term" value="F:uroporphyrinogen decarboxylase activity"/>
    <property type="evidence" value="ECO:0007669"/>
    <property type="project" value="InterPro"/>
</dbReference>
<keyword evidence="3" id="KW-1185">Reference proteome</keyword>
<dbReference type="PANTHER" id="PTHR47099:SF1">
    <property type="entry name" value="METHYLCOBAMIDE:COM METHYLTRANSFERASE MTBA"/>
    <property type="match status" value="1"/>
</dbReference>
<dbReference type="InterPro" id="IPR000257">
    <property type="entry name" value="Uroporphyrinogen_deCOase"/>
</dbReference>
<dbReference type="GO" id="GO:0006779">
    <property type="term" value="P:porphyrin-containing compound biosynthetic process"/>
    <property type="evidence" value="ECO:0007669"/>
    <property type="project" value="InterPro"/>
</dbReference>